<dbReference type="GO" id="GO:0003677">
    <property type="term" value="F:DNA binding"/>
    <property type="evidence" value="ECO:0007669"/>
    <property type="project" value="UniProtKB-KW"/>
</dbReference>
<dbReference type="FunFam" id="2.170.150.80:FF:000002">
    <property type="entry name" value="Nac domain-containing protein 86"/>
    <property type="match status" value="1"/>
</dbReference>
<dbReference type="AlphaFoldDB" id="A0A7J7L9V1"/>
<evidence type="ECO:0000313" key="7">
    <source>
        <dbReference type="EMBL" id="KAF6139431.1"/>
    </source>
</evidence>
<dbReference type="GO" id="GO:0006355">
    <property type="term" value="P:regulation of DNA-templated transcription"/>
    <property type="evidence" value="ECO:0007669"/>
    <property type="project" value="InterPro"/>
</dbReference>
<dbReference type="InterPro" id="IPR036093">
    <property type="entry name" value="NAC_dom_sf"/>
</dbReference>
<name>A0A7J7L9V1_9MAGN</name>
<dbReference type="PANTHER" id="PTHR31744:SF211">
    <property type="entry name" value="OS04G0691300 PROTEIN"/>
    <property type="match status" value="1"/>
</dbReference>
<protein>
    <recommendedName>
        <fullName evidence="6">NAC domain-containing protein</fullName>
    </recommendedName>
</protein>
<dbReference type="OrthoDB" id="1922833at2759"/>
<keyword evidence="2" id="KW-0805">Transcription regulation</keyword>
<dbReference type="PANTHER" id="PTHR31744">
    <property type="entry name" value="PROTEIN CUP-SHAPED COTYLEDON 2-RELATED"/>
    <property type="match status" value="1"/>
</dbReference>
<dbReference type="Gene3D" id="2.170.150.80">
    <property type="entry name" value="NAC domain"/>
    <property type="match status" value="1"/>
</dbReference>
<dbReference type="Pfam" id="PF02365">
    <property type="entry name" value="NAM"/>
    <property type="match status" value="1"/>
</dbReference>
<comment type="caution">
    <text evidence="7">The sequence shown here is derived from an EMBL/GenBank/DDBJ whole genome shotgun (WGS) entry which is preliminary data.</text>
</comment>
<sequence>MEAEPCVPPGFRFHPTEEELVGYYLTRKISSQKFDLDVITDIDLYRMEPWDIQGKCKLGYEERNEWYFFSHKDKKYPTGTRTNRATTAGFWKATGRDKAVLSKNRVIGMRKTLVFYKGRAPNGNKTDWIMHEYRLQTSENGPPQASLIIIL</sequence>
<keyword evidence="3" id="KW-0238">DNA-binding</keyword>
<evidence type="ECO:0000256" key="4">
    <source>
        <dbReference type="ARBA" id="ARBA00023163"/>
    </source>
</evidence>
<evidence type="ECO:0000256" key="2">
    <source>
        <dbReference type="ARBA" id="ARBA00023015"/>
    </source>
</evidence>
<comment type="subcellular location">
    <subcellularLocation>
        <location evidence="1">Nucleus</location>
    </subcellularLocation>
</comment>
<organism evidence="7 8">
    <name type="scientific">Kingdonia uniflora</name>
    <dbReference type="NCBI Taxonomy" id="39325"/>
    <lineage>
        <taxon>Eukaryota</taxon>
        <taxon>Viridiplantae</taxon>
        <taxon>Streptophyta</taxon>
        <taxon>Embryophyta</taxon>
        <taxon>Tracheophyta</taxon>
        <taxon>Spermatophyta</taxon>
        <taxon>Magnoliopsida</taxon>
        <taxon>Ranunculales</taxon>
        <taxon>Circaeasteraceae</taxon>
        <taxon>Kingdonia</taxon>
    </lineage>
</organism>
<dbReference type="SUPFAM" id="SSF101941">
    <property type="entry name" value="NAC domain"/>
    <property type="match status" value="1"/>
</dbReference>
<keyword evidence="8" id="KW-1185">Reference proteome</keyword>
<dbReference type="InterPro" id="IPR003441">
    <property type="entry name" value="NAC-dom"/>
</dbReference>
<feature type="domain" description="NAC" evidence="6">
    <location>
        <begin position="7"/>
        <end position="151"/>
    </location>
</feature>
<dbReference type="GO" id="GO:0005634">
    <property type="term" value="C:nucleus"/>
    <property type="evidence" value="ECO:0007669"/>
    <property type="project" value="UniProtKB-SubCell"/>
</dbReference>
<dbReference type="Proteomes" id="UP000541444">
    <property type="component" value="Unassembled WGS sequence"/>
</dbReference>
<keyword evidence="5" id="KW-0539">Nucleus</keyword>
<proteinExistence type="predicted"/>
<evidence type="ECO:0000259" key="6">
    <source>
        <dbReference type="PROSITE" id="PS51005"/>
    </source>
</evidence>
<dbReference type="PROSITE" id="PS51005">
    <property type="entry name" value="NAC"/>
    <property type="match status" value="1"/>
</dbReference>
<dbReference type="EMBL" id="JACGCM010002493">
    <property type="protein sequence ID" value="KAF6139431.1"/>
    <property type="molecule type" value="Genomic_DNA"/>
</dbReference>
<evidence type="ECO:0000256" key="1">
    <source>
        <dbReference type="ARBA" id="ARBA00004123"/>
    </source>
</evidence>
<evidence type="ECO:0000256" key="3">
    <source>
        <dbReference type="ARBA" id="ARBA00023125"/>
    </source>
</evidence>
<evidence type="ECO:0000256" key="5">
    <source>
        <dbReference type="ARBA" id="ARBA00023242"/>
    </source>
</evidence>
<evidence type="ECO:0000313" key="8">
    <source>
        <dbReference type="Proteomes" id="UP000541444"/>
    </source>
</evidence>
<accession>A0A7J7L9V1</accession>
<keyword evidence="4" id="KW-0804">Transcription</keyword>
<reference evidence="7 8" key="1">
    <citation type="journal article" date="2020" name="IScience">
        <title>Genome Sequencing of the Endangered Kingdonia uniflora (Circaeasteraceae, Ranunculales) Reveals Potential Mechanisms of Evolutionary Specialization.</title>
        <authorList>
            <person name="Sun Y."/>
            <person name="Deng T."/>
            <person name="Zhang A."/>
            <person name="Moore M.J."/>
            <person name="Landis J.B."/>
            <person name="Lin N."/>
            <person name="Zhang H."/>
            <person name="Zhang X."/>
            <person name="Huang J."/>
            <person name="Zhang X."/>
            <person name="Sun H."/>
            <person name="Wang H."/>
        </authorList>
    </citation>
    <scope>NUCLEOTIDE SEQUENCE [LARGE SCALE GENOMIC DNA]</scope>
    <source>
        <strain evidence="7">TB1705</strain>
        <tissue evidence="7">Leaf</tissue>
    </source>
</reference>
<gene>
    <name evidence="7" type="ORF">GIB67_026273</name>
</gene>